<organism evidence="8">
    <name type="scientific">marine sediment metagenome</name>
    <dbReference type="NCBI Taxonomy" id="412755"/>
    <lineage>
        <taxon>unclassified sequences</taxon>
        <taxon>metagenomes</taxon>
        <taxon>ecological metagenomes</taxon>
    </lineage>
</organism>
<sequence length="339" mass="37469">MSKAKKLITHWRVIVALIAIVLALVAIHPNPFAKGVAIRAVSFNSSASLAGIESPKPTASPMSRERIISINNIPIENIGDYYNFISTLKVNRTIHVKTNKDLYRLVTKPEVKVTILNETETKRVIEEVFDEDLNKTVNKTNYVTVNKTLVEVGGLEDIGLSVYDAPTSNIRKGLDLQGGTRVLLQPEEKISKDEMDILIANMKYRLNIYGLSDVIVKEAGDLSGNQYVLVEIAGAKEEEVKELLAKQGKFEATIGNETVFKGGQDITYVCRSADCSGIDPMTGCSQSGPGWVCRFRFAISLSPEAAERQAELTKDLPIVSEEKEEYLSEKLVLYLDDSN</sequence>
<evidence type="ECO:0008006" key="9">
    <source>
        <dbReference type="Google" id="ProtNLM"/>
    </source>
</evidence>
<evidence type="ECO:0000256" key="4">
    <source>
        <dbReference type="ARBA" id="ARBA00022927"/>
    </source>
</evidence>
<dbReference type="GO" id="GO:0005886">
    <property type="term" value="C:plasma membrane"/>
    <property type="evidence" value="ECO:0007669"/>
    <property type="project" value="TreeGrafter"/>
</dbReference>
<feature type="non-terminal residue" evidence="8">
    <location>
        <position position="339"/>
    </location>
</feature>
<evidence type="ECO:0000256" key="6">
    <source>
        <dbReference type="ARBA" id="ARBA00023010"/>
    </source>
</evidence>
<protein>
    <recommendedName>
        <fullName evidence="9">PDZ domain-containing protein</fullName>
    </recommendedName>
</protein>
<dbReference type="AlphaFoldDB" id="X0S671"/>
<keyword evidence="5" id="KW-1133">Transmembrane helix</keyword>
<keyword evidence="2" id="KW-1003">Cell membrane</keyword>
<evidence type="ECO:0000256" key="7">
    <source>
        <dbReference type="ARBA" id="ARBA00023136"/>
    </source>
</evidence>
<dbReference type="PANTHER" id="PTHR30081:SF1">
    <property type="entry name" value="PROTEIN TRANSLOCASE SUBUNIT SECD"/>
    <property type="match status" value="1"/>
</dbReference>
<dbReference type="InterPro" id="IPR022813">
    <property type="entry name" value="SecD/SecF_arch_bac"/>
</dbReference>
<gene>
    <name evidence="8" type="ORF">S01H1_07786</name>
</gene>
<evidence type="ECO:0000256" key="3">
    <source>
        <dbReference type="ARBA" id="ARBA00022692"/>
    </source>
</evidence>
<dbReference type="PANTHER" id="PTHR30081">
    <property type="entry name" value="PROTEIN-EXPORT MEMBRANE PROTEIN SEC"/>
    <property type="match status" value="1"/>
</dbReference>
<dbReference type="EMBL" id="BARS01003998">
    <property type="protein sequence ID" value="GAF71432.1"/>
    <property type="molecule type" value="Genomic_DNA"/>
</dbReference>
<keyword evidence="6" id="KW-0811">Translocation</keyword>
<keyword evidence="7" id="KW-0472">Membrane</keyword>
<evidence type="ECO:0000256" key="5">
    <source>
        <dbReference type="ARBA" id="ARBA00022989"/>
    </source>
</evidence>
<evidence type="ECO:0000256" key="1">
    <source>
        <dbReference type="ARBA" id="ARBA00022448"/>
    </source>
</evidence>
<evidence type="ECO:0000256" key="2">
    <source>
        <dbReference type="ARBA" id="ARBA00022475"/>
    </source>
</evidence>
<dbReference type="Gene3D" id="2.30.42.10">
    <property type="match status" value="1"/>
</dbReference>
<keyword evidence="3" id="KW-0812">Transmembrane</keyword>
<evidence type="ECO:0000313" key="8">
    <source>
        <dbReference type="EMBL" id="GAF71432.1"/>
    </source>
</evidence>
<dbReference type="InterPro" id="IPR036034">
    <property type="entry name" value="PDZ_sf"/>
</dbReference>
<keyword evidence="1" id="KW-0813">Transport</keyword>
<dbReference type="Gene3D" id="3.30.70.3400">
    <property type="match status" value="1"/>
</dbReference>
<reference evidence="8" key="1">
    <citation type="journal article" date="2014" name="Front. Microbiol.">
        <title>High frequency of phylogenetically diverse reductive dehalogenase-homologous genes in deep subseafloor sedimentary metagenomes.</title>
        <authorList>
            <person name="Kawai M."/>
            <person name="Futagami T."/>
            <person name="Toyoda A."/>
            <person name="Takaki Y."/>
            <person name="Nishi S."/>
            <person name="Hori S."/>
            <person name="Arai W."/>
            <person name="Tsubouchi T."/>
            <person name="Morono Y."/>
            <person name="Uchiyama I."/>
            <person name="Ito T."/>
            <person name="Fujiyama A."/>
            <person name="Inagaki F."/>
            <person name="Takami H."/>
        </authorList>
    </citation>
    <scope>NUCLEOTIDE SEQUENCE</scope>
    <source>
        <strain evidence="8">Expedition CK06-06</strain>
    </source>
</reference>
<dbReference type="GO" id="GO:0015031">
    <property type="term" value="P:protein transport"/>
    <property type="evidence" value="ECO:0007669"/>
    <property type="project" value="UniProtKB-KW"/>
</dbReference>
<dbReference type="SUPFAM" id="SSF50156">
    <property type="entry name" value="PDZ domain-like"/>
    <property type="match status" value="1"/>
</dbReference>
<keyword evidence="4" id="KW-0653">Protein transport</keyword>
<accession>X0S671</accession>
<comment type="caution">
    <text evidence="8">The sequence shown here is derived from an EMBL/GenBank/DDBJ whole genome shotgun (WGS) entry which is preliminary data.</text>
</comment>
<name>X0S671_9ZZZZ</name>
<proteinExistence type="predicted"/>